<evidence type="ECO:0000313" key="2">
    <source>
        <dbReference type="Proteomes" id="UP001305779"/>
    </source>
</evidence>
<organism evidence="1 2">
    <name type="scientific">Zasmidium cellare</name>
    <name type="common">Wine cellar mold</name>
    <name type="synonym">Racodium cellare</name>
    <dbReference type="NCBI Taxonomy" id="395010"/>
    <lineage>
        <taxon>Eukaryota</taxon>
        <taxon>Fungi</taxon>
        <taxon>Dikarya</taxon>
        <taxon>Ascomycota</taxon>
        <taxon>Pezizomycotina</taxon>
        <taxon>Dothideomycetes</taxon>
        <taxon>Dothideomycetidae</taxon>
        <taxon>Mycosphaerellales</taxon>
        <taxon>Mycosphaerellaceae</taxon>
        <taxon>Zasmidium</taxon>
    </lineage>
</organism>
<comment type="caution">
    <text evidence="1">The sequence shown here is derived from an EMBL/GenBank/DDBJ whole genome shotgun (WGS) entry which is preliminary data.</text>
</comment>
<evidence type="ECO:0000313" key="1">
    <source>
        <dbReference type="EMBL" id="KAK4495301.1"/>
    </source>
</evidence>
<dbReference type="Proteomes" id="UP001305779">
    <property type="component" value="Unassembled WGS sequence"/>
</dbReference>
<accession>A0ABR0E1K4</accession>
<proteinExistence type="predicted"/>
<dbReference type="EMBL" id="JAXOVC010000012">
    <property type="protein sequence ID" value="KAK4495301.1"/>
    <property type="molecule type" value="Genomic_DNA"/>
</dbReference>
<name>A0ABR0E1K4_ZASCE</name>
<sequence length="279" mass="32222">MAPTQSTGLFKLPAEVRAVIWKHALVQDKPVRILDQPRQPGISRTCSQLREETLPMFYHANSFVVDNLHYECNYQHRFQSPAFCTFPTCSSQRIRPADWIEAVGYKYLRYVTKLHIKESTAGWLSAFDLRLEQNVKNQVLRHLPGSYWRAWFSHPDGGALYWSGYRDVHYLSELLQEIIDRLLQPGLSPKAIQELARNLTTDFGITNLMQTMGSEEKELVGSVLCCEVRALMTGSDSNVRSWVHAKSAKEGRDNVEFRNKLYNTILLLRSRFQQLKDDV</sequence>
<protein>
    <submittedName>
        <fullName evidence="1">Uncharacterized protein</fullName>
    </submittedName>
</protein>
<reference evidence="1 2" key="1">
    <citation type="journal article" date="2023" name="G3 (Bethesda)">
        <title>A chromosome-level genome assembly of Zasmidium syzygii isolated from banana leaves.</title>
        <authorList>
            <person name="van Westerhoven A.C."/>
            <person name="Mehrabi R."/>
            <person name="Talebi R."/>
            <person name="Steentjes M.B.F."/>
            <person name="Corcolon B."/>
            <person name="Chong P.A."/>
            <person name="Kema G.H.J."/>
            <person name="Seidl M.F."/>
        </authorList>
    </citation>
    <scope>NUCLEOTIDE SEQUENCE [LARGE SCALE GENOMIC DNA]</scope>
    <source>
        <strain evidence="1 2">P124</strain>
    </source>
</reference>
<gene>
    <name evidence="1" type="ORF">PRZ48_013631</name>
</gene>
<keyword evidence="2" id="KW-1185">Reference proteome</keyword>